<protein>
    <submittedName>
        <fullName evidence="7">Uncharacterized protein</fullName>
    </submittedName>
</protein>
<evidence type="ECO:0000256" key="6">
    <source>
        <dbReference type="SAM" id="Phobius"/>
    </source>
</evidence>
<gene>
    <name evidence="7" type="ORF">METZ01_LOCUS283435</name>
</gene>
<comment type="subcellular location">
    <subcellularLocation>
        <location evidence="1">Cell membrane</location>
        <topology evidence="1">Multi-pass membrane protein</topology>
    </subcellularLocation>
</comment>
<feature type="transmembrane region" description="Helical" evidence="6">
    <location>
        <begin position="197"/>
        <end position="214"/>
    </location>
</feature>
<name>A0A382L6Q0_9ZZZZ</name>
<dbReference type="Pfam" id="PF02653">
    <property type="entry name" value="BPD_transp_2"/>
    <property type="match status" value="1"/>
</dbReference>
<organism evidence="7">
    <name type="scientific">marine metagenome</name>
    <dbReference type="NCBI Taxonomy" id="408172"/>
    <lineage>
        <taxon>unclassified sequences</taxon>
        <taxon>metagenomes</taxon>
        <taxon>ecological metagenomes</taxon>
    </lineage>
</organism>
<keyword evidence="3 6" id="KW-0812">Transmembrane</keyword>
<evidence type="ECO:0000256" key="4">
    <source>
        <dbReference type="ARBA" id="ARBA00022989"/>
    </source>
</evidence>
<accession>A0A382L6Q0</accession>
<feature type="transmembrane region" description="Helical" evidence="6">
    <location>
        <begin position="65"/>
        <end position="83"/>
    </location>
</feature>
<dbReference type="PANTHER" id="PTHR32196">
    <property type="entry name" value="ABC TRANSPORTER PERMEASE PROTEIN YPHD-RELATED-RELATED"/>
    <property type="match status" value="1"/>
</dbReference>
<proteinExistence type="predicted"/>
<feature type="transmembrane region" description="Helical" evidence="6">
    <location>
        <begin position="12"/>
        <end position="30"/>
    </location>
</feature>
<feature type="transmembrane region" description="Helical" evidence="6">
    <location>
        <begin position="114"/>
        <end position="133"/>
    </location>
</feature>
<evidence type="ECO:0000256" key="5">
    <source>
        <dbReference type="ARBA" id="ARBA00023136"/>
    </source>
</evidence>
<feature type="transmembrane region" description="Helical" evidence="6">
    <location>
        <begin position="145"/>
        <end position="162"/>
    </location>
</feature>
<sequence length="227" mass="24431">IGLLHGLLITRLGLQPFVVTLCGLLFYRGFARWLTHDQVQGFGSSYEGLRHLAIGKIPLTDSFSIPIPFFILVFLGSIAALFLNRTIWGRYLLALGRNEEAARYSGIQIERMKILAYVICSGTAGLGGILFALDVNSVQPAAHGNFYELYAIAAAVLGGCSLRGGEGSILGVIIGAAVMRVLYNAINILGIPTQLEFAIIGAVILIGVIADELIRRMAANRRAARES</sequence>
<dbReference type="AlphaFoldDB" id="A0A382L6Q0"/>
<dbReference type="EMBL" id="UINC01084183">
    <property type="protein sequence ID" value="SVC30581.1"/>
    <property type="molecule type" value="Genomic_DNA"/>
</dbReference>
<evidence type="ECO:0000256" key="1">
    <source>
        <dbReference type="ARBA" id="ARBA00004651"/>
    </source>
</evidence>
<dbReference type="GO" id="GO:0005886">
    <property type="term" value="C:plasma membrane"/>
    <property type="evidence" value="ECO:0007669"/>
    <property type="project" value="UniProtKB-SubCell"/>
</dbReference>
<evidence type="ECO:0000313" key="7">
    <source>
        <dbReference type="EMBL" id="SVC30581.1"/>
    </source>
</evidence>
<keyword evidence="5 6" id="KW-0472">Membrane</keyword>
<keyword evidence="2" id="KW-1003">Cell membrane</keyword>
<dbReference type="GO" id="GO:0022857">
    <property type="term" value="F:transmembrane transporter activity"/>
    <property type="evidence" value="ECO:0007669"/>
    <property type="project" value="InterPro"/>
</dbReference>
<dbReference type="InterPro" id="IPR001851">
    <property type="entry name" value="ABC_transp_permease"/>
</dbReference>
<dbReference type="PANTHER" id="PTHR32196:SF15">
    <property type="entry name" value="SUGAR ABC TRANSPORTER PERMEASE PROTEIN"/>
    <property type="match status" value="1"/>
</dbReference>
<evidence type="ECO:0000256" key="3">
    <source>
        <dbReference type="ARBA" id="ARBA00022692"/>
    </source>
</evidence>
<dbReference type="CDD" id="cd06579">
    <property type="entry name" value="TM_PBP1_transp_AraH_like"/>
    <property type="match status" value="1"/>
</dbReference>
<keyword evidence="4 6" id="KW-1133">Transmembrane helix</keyword>
<reference evidence="7" key="1">
    <citation type="submission" date="2018-05" db="EMBL/GenBank/DDBJ databases">
        <authorList>
            <person name="Lanie J.A."/>
            <person name="Ng W.-L."/>
            <person name="Kazmierczak K.M."/>
            <person name="Andrzejewski T.M."/>
            <person name="Davidsen T.M."/>
            <person name="Wayne K.J."/>
            <person name="Tettelin H."/>
            <person name="Glass J.I."/>
            <person name="Rusch D."/>
            <person name="Podicherti R."/>
            <person name="Tsui H.-C.T."/>
            <person name="Winkler M.E."/>
        </authorList>
    </citation>
    <scope>NUCLEOTIDE SEQUENCE</scope>
</reference>
<evidence type="ECO:0000256" key="2">
    <source>
        <dbReference type="ARBA" id="ARBA00022475"/>
    </source>
</evidence>
<feature type="non-terminal residue" evidence="7">
    <location>
        <position position="1"/>
    </location>
</feature>
<feature type="transmembrane region" description="Helical" evidence="6">
    <location>
        <begin position="169"/>
        <end position="191"/>
    </location>
</feature>